<proteinExistence type="predicted"/>
<dbReference type="OrthoDB" id="4146344at2"/>
<reference evidence="3 4" key="1">
    <citation type="submission" date="2019-03" db="EMBL/GenBank/DDBJ databases">
        <title>Paraburkholderia sp. 7MH5, isolated from subtropical forest soil.</title>
        <authorList>
            <person name="Gao Z.-H."/>
            <person name="Qiu L.-H."/>
        </authorList>
    </citation>
    <scope>NUCLEOTIDE SEQUENCE [LARGE SCALE GENOMIC DNA]</scope>
    <source>
        <strain evidence="3 4">7MH5</strain>
    </source>
</reference>
<dbReference type="RefSeq" id="WP_134756496.1">
    <property type="nucleotide sequence ID" value="NZ_CP038150.1"/>
</dbReference>
<dbReference type="AlphaFoldDB" id="A0A4P7D4I0"/>
<feature type="region of interest" description="Disordered" evidence="1">
    <location>
        <begin position="1"/>
        <end position="22"/>
    </location>
</feature>
<protein>
    <submittedName>
        <fullName evidence="3">DUF2063 domain-containing protein</fullName>
    </submittedName>
</protein>
<dbReference type="Gene3D" id="1.10.150.690">
    <property type="entry name" value="DUF2063"/>
    <property type="match status" value="1"/>
</dbReference>
<dbReference type="Pfam" id="PF09836">
    <property type="entry name" value="DUF2063"/>
    <property type="match status" value="1"/>
</dbReference>
<dbReference type="InterPro" id="IPR044922">
    <property type="entry name" value="DUF2063_N_sf"/>
</dbReference>
<evidence type="ECO:0000256" key="1">
    <source>
        <dbReference type="SAM" id="MobiDB-lite"/>
    </source>
</evidence>
<evidence type="ECO:0000313" key="3">
    <source>
        <dbReference type="EMBL" id="QBR01635.1"/>
    </source>
</evidence>
<keyword evidence="4" id="KW-1185">Reference proteome</keyword>
<gene>
    <name evidence="3" type="ORF">E1956_31200</name>
</gene>
<evidence type="ECO:0000313" key="4">
    <source>
        <dbReference type="Proteomes" id="UP000295727"/>
    </source>
</evidence>
<name>A0A4P7D4I0_9BURK</name>
<feature type="domain" description="Putative DNA-binding" evidence="2">
    <location>
        <begin position="29"/>
        <end position="120"/>
    </location>
</feature>
<dbReference type="InterPro" id="IPR018640">
    <property type="entry name" value="DUF2063"/>
</dbReference>
<dbReference type="Proteomes" id="UP000295727">
    <property type="component" value="Chromosome 3"/>
</dbReference>
<evidence type="ECO:0000259" key="2">
    <source>
        <dbReference type="Pfam" id="PF09836"/>
    </source>
</evidence>
<accession>A0A4P7D4I0</accession>
<dbReference type="KEGG" id="ppai:E1956_31200"/>
<dbReference type="EMBL" id="CP038150">
    <property type="protein sequence ID" value="QBR01635.1"/>
    <property type="molecule type" value="Genomic_DNA"/>
</dbReference>
<organism evidence="3 4">
    <name type="scientific">Paraburkholderia pallida</name>
    <dbReference type="NCBI Taxonomy" id="2547399"/>
    <lineage>
        <taxon>Bacteria</taxon>
        <taxon>Pseudomonadati</taxon>
        <taxon>Pseudomonadota</taxon>
        <taxon>Betaproteobacteria</taxon>
        <taxon>Burkholderiales</taxon>
        <taxon>Burkholderiaceae</taxon>
        <taxon>Paraburkholderia</taxon>
    </lineage>
</organism>
<sequence length="298" mass="32218">MTRQSSCRTFPPSPGRAAQGMRTGNLHDRQRDFAAALLDPTLPMPPGLVGPDRKPDVKRFNIYRNNVFTALIDALRAAFPAVRRITGDAFFTAMARIYVVLDPPRSPVMLEYGETFPRFIEAFEPASSVPYLADVARLERAWAEAYHAAESVPIALAELGAVAAPRLAHVCLKPHPSLRVVHSPFPVVDLWHMNIDGGTPVATDLCGGGQHALVVRPHADVEVRQVTNGAATFVQCLVAGRSLALSTSLARHDDPGFDLARALVELFAIGAIVGWSLRDDADAPPGAQRDAPPTTRRA</sequence>